<organism evidence="2 3">
    <name type="scientific">Forsythia ovata</name>
    <dbReference type="NCBI Taxonomy" id="205694"/>
    <lineage>
        <taxon>Eukaryota</taxon>
        <taxon>Viridiplantae</taxon>
        <taxon>Streptophyta</taxon>
        <taxon>Embryophyta</taxon>
        <taxon>Tracheophyta</taxon>
        <taxon>Spermatophyta</taxon>
        <taxon>Magnoliopsida</taxon>
        <taxon>eudicotyledons</taxon>
        <taxon>Gunneridae</taxon>
        <taxon>Pentapetalae</taxon>
        <taxon>asterids</taxon>
        <taxon>lamiids</taxon>
        <taxon>Lamiales</taxon>
        <taxon>Oleaceae</taxon>
        <taxon>Forsythieae</taxon>
        <taxon>Forsythia</taxon>
    </lineage>
</organism>
<dbReference type="AlphaFoldDB" id="A0ABD1SNT3"/>
<name>A0ABD1SNT3_9LAMI</name>
<sequence>MGKSGSVTGKESPVPAPVIAPAPAKSHVAKPPGCHFGYKNRFPPKPNEHSHITPTAPPVYAPRVAPSQPPQQSDTPIADVPPVPAASPLSNVAYDHIHPPSKSDSYAGPPDVMPLVSPALPPSEHVKHFCCGNTVKLVHVKSSHRIKQRNGRNFVNGSNAKRAQVTSD</sequence>
<reference evidence="3" key="1">
    <citation type="submission" date="2024-07" db="EMBL/GenBank/DDBJ databases">
        <title>Two chromosome-level genome assemblies of Korean endemic species Abeliophyllum distichum and Forsythia ovata (Oleaceae).</title>
        <authorList>
            <person name="Jang H."/>
        </authorList>
    </citation>
    <scope>NUCLEOTIDE SEQUENCE [LARGE SCALE GENOMIC DNA]</scope>
</reference>
<accession>A0ABD1SNT3</accession>
<feature type="region of interest" description="Disordered" evidence="1">
    <location>
        <begin position="1"/>
        <end position="111"/>
    </location>
</feature>
<proteinExistence type="predicted"/>
<dbReference type="Proteomes" id="UP001604277">
    <property type="component" value="Unassembled WGS sequence"/>
</dbReference>
<comment type="caution">
    <text evidence="2">The sequence shown here is derived from an EMBL/GenBank/DDBJ whole genome shotgun (WGS) entry which is preliminary data.</text>
</comment>
<evidence type="ECO:0000256" key="1">
    <source>
        <dbReference type="SAM" id="MobiDB-lite"/>
    </source>
</evidence>
<gene>
    <name evidence="2" type="ORF">Fot_35836</name>
</gene>
<evidence type="ECO:0000313" key="3">
    <source>
        <dbReference type="Proteomes" id="UP001604277"/>
    </source>
</evidence>
<dbReference type="EMBL" id="JBFOLJ010000010">
    <property type="protein sequence ID" value="KAL2501988.1"/>
    <property type="molecule type" value="Genomic_DNA"/>
</dbReference>
<evidence type="ECO:0000313" key="2">
    <source>
        <dbReference type="EMBL" id="KAL2501988.1"/>
    </source>
</evidence>
<protein>
    <submittedName>
        <fullName evidence="2">Uncharacterized protein</fullName>
    </submittedName>
</protein>
<keyword evidence="3" id="KW-1185">Reference proteome</keyword>